<evidence type="ECO:0000256" key="11">
    <source>
        <dbReference type="ARBA" id="ARBA00022842"/>
    </source>
</evidence>
<evidence type="ECO:0000256" key="14">
    <source>
        <dbReference type="PROSITE-ProRule" id="PRU10141"/>
    </source>
</evidence>
<evidence type="ECO:0000256" key="12">
    <source>
        <dbReference type="ARBA" id="ARBA00047559"/>
    </source>
</evidence>
<feature type="compositionally biased region" description="Basic and acidic residues" evidence="15">
    <location>
        <begin position="732"/>
        <end position="745"/>
    </location>
</feature>
<dbReference type="Pfam" id="PF07714">
    <property type="entry name" value="PK_Tyr_Ser-Thr"/>
    <property type="match status" value="1"/>
</dbReference>
<dbReference type="FunFam" id="1.10.510.10:FF:000143">
    <property type="entry name" value="Mitogen-activated protein kinase kinase kinase 7"/>
    <property type="match status" value="1"/>
</dbReference>
<feature type="region of interest" description="Disordered" evidence="15">
    <location>
        <begin position="465"/>
        <end position="522"/>
    </location>
</feature>
<name>A0A1B1HY33_PENVA</name>
<dbReference type="OrthoDB" id="10261027at2759"/>
<evidence type="ECO:0000256" key="9">
    <source>
        <dbReference type="ARBA" id="ARBA00022777"/>
    </source>
</evidence>
<evidence type="ECO:0000256" key="3">
    <source>
        <dbReference type="ARBA" id="ARBA00012406"/>
    </source>
</evidence>
<evidence type="ECO:0000256" key="7">
    <source>
        <dbReference type="ARBA" id="ARBA00022723"/>
    </source>
</evidence>
<reference evidence="17" key="1">
    <citation type="submission" date="2016-01" db="EMBL/GenBank/DDBJ databases">
        <title>Identification of a transforming growth factor beta-activated kinase 1 (TAK1) from Litopenaeus vannamei.</title>
        <authorList>
            <person name="Chaozheng L."/>
            <person name="Jianguo H."/>
            <person name="Sheng W."/>
        </authorList>
    </citation>
    <scope>NUCLEOTIDE SEQUENCE</scope>
</reference>
<organism evidence="17">
    <name type="scientific">Penaeus vannamei</name>
    <name type="common">Whiteleg shrimp</name>
    <name type="synonym">Litopenaeus vannamei</name>
    <dbReference type="NCBI Taxonomy" id="6689"/>
    <lineage>
        <taxon>Eukaryota</taxon>
        <taxon>Metazoa</taxon>
        <taxon>Ecdysozoa</taxon>
        <taxon>Arthropoda</taxon>
        <taxon>Crustacea</taxon>
        <taxon>Multicrustacea</taxon>
        <taxon>Malacostraca</taxon>
        <taxon>Eumalacostraca</taxon>
        <taxon>Eucarida</taxon>
        <taxon>Decapoda</taxon>
        <taxon>Dendrobranchiata</taxon>
        <taxon>Penaeoidea</taxon>
        <taxon>Penaeidae</taxon>
        <taxon>Penaeus</taxon>
    </lineage>
</organism>
<feature type="region of interest" description="Disordered" evidence="15">
    <location>
        <begin position="599"/>
        <end position="623"/>
    </location>
</feature>
<dbReference type="GO" id="GO:0043410">
    <property type="term" value="P:positive regulation of MAPK cascade"/>
    <property type="evidence" value="ECO:0007669"/>
    <property type="project" value="UniProtKB-ARBA"/>
</dbReference>
<evidence type="ECO:0000256" key="13">
    <source>
        <dbReference type="ARBA" id="ARBA00048329"/>
    </source>
</evidence>
<dbReference type="Gene3D" id="3.30.200.20">
    <property type="entry name" value="Phosphorylase Kinase, domain 1"/>
    <property type="match status" value="1"/>
</dbReference>
<sequence>MHISAMDNQVENCEEIDKEDIHFLESIGKGSFGVVYKAVWKCVTVAVKKVETESEVNAFYNEVQQLARVEHENIIKLYGACTSDAHKCLVMEYADGGSLYHLLHSSPNTEYNLAHGISWLLQCAKAVAYLHSIQPRPLLHRDLKPPNLLLTKGAKILKVCDFGTACELSTIMSDNRGSAAWMAPEVFEGKLYTEKCDVYSWGIILWEVITRRVPFEDLGLAVRIMWAVHQKQRPPLVTGCPKLLENLMKRCWDHDHVKRPRMEEVVEKVSKICRFLKGFDEPIHNPPSDDSITDSYRSPCIGSSTGHTSRDVSELSTNDTAGDGLTRSAMSRNSISLSDFQNTRPIWGSEESEGTYPVIDTNNSGSCSRQPPRPTISPNVSSTVVVTGEGSPWSTELSDDLHEHMQPLAISIPNAEPPSRSDVTLAPTLTPAVNLQPSCNIPAPIGSLEGISPTLVPMRRHLTPCDPQGQLKRNSAEVTPQPTSYKEGGQYGHRRSSSFGTPGSKLGEEEGGGVKGQGETAPLLSSTSHPANLHMPHHQIDPLMRMPGGTMGVMDNARMYGDMVHPAQHAPSPACTPTSSAIPTWLNPYPHMGALPGGGSHNGEGGGGGGIDGGGGGSDGADEEELGAFWGLLDGEIRPIKPIPSYPESQVIFAEHKEMARKYLVLQQEIFNLRKNKIALQEKLSQAEKLEQLGNQRYQDNIRELENKRENLRHTHSRLRQQLEQILARQQEQQRREQQQQEDGRGGGLGSNLSLTPL</sequence>
<feature type="domain" description="Protein kinase" evidence="16">
    <location>
        <begin position="21"/>
        <end position="276"/>
    </location>
</feature>
<evidence type="ECO:0000256" key="6">
    <source>
        <dbReference type="ARBA" id="ARBA00022679"/>
    </source>
</evidence>
<keyword evidence="6" id="KW-0808">Transferase</keyword>
<evidence type="ECO:0000256" key="4">
    <source>
        <dbReference type="ARBA" id="ARBA00017660"/>
    </source>
</evidence>
<feature type="region of interest" description="Disordered" evidence="15">
    <location>
        <begin position="729"/>
        <end position="758"/>
    </location>
</feature>
<dbReference type="GO" id="GO:0006950">
    <property type="term" value="P:response to stress"/>
    <property type="evidence" value="ECO:0007669"/>
    <property type="project" value="UniProtKB-ARBA"/>
</dbReference>
<dbReference type="GO" id="GO:0006955">
    <property type="term" value="P:immune response"/>
    <property type="evidence" value="ECO:0007669"/>
    <property type="project" value="TreeGrafter"/>
</dbReference>
<feature type="region of interest" description="Disordered" evidence="15">
    <location>
        <begin position="362"/>
        <end position="397"/>
    </location>
</feature>
<dbReference type="GO" id="GO:0007254">
    <property type="term" value="P:JNK cascade"/>
    <property type="evidence" value="ECO:0007669"/>
    <property type="project" value="TreeGrafter"/>
</dbReference>
<dbReference type="PROSITE" id="PS50011">
    <property type="entry name" value="PROTEIN_KINASE_DOM"/>
    <property type="match status" value="1"/>
</dbReference>
<dbReference type="GO" id="GO:0046872">
    <property type="term" value="F:metal ion binding"/>
    <property type="evidence" value="ECO:0007669"/>
    <property type="project" value="UniProtKB-KW"/>
</dbReference>
<keyword evidence="7" id="KW-0479">Metal-binding</keyword>
<evidence type="ECO:0000259" key="16">
    <source>
        <dbReference type="PROSITE" id="PS50011"/>
    </source>
</evidence>
<feature type="compositionally biased region" description="Polar residues" evidence="15">
    <location>
        <begin position="471"/>
        <end position="484"/>
    </location>
</feature>
<evidence type="ECO:0000256" key="2">
    <source>
        <dbReference type="ARBA" id="ARBA00006529"/>
    </source>
</evidence>
<keyword evidence="8 14" id="KW-0547">Nucleotide-binding</keyword>
<dbReference type="GO" id="GO:0004709">
    <property type="term" value="F:MAP kinase kinase kinase activity"/>
    <property type="evidence" value="ECO:0007669"/>
    <property type="project" value="UniProtKB-EC"/>
</dbReference>
<keyword evidence="9 17" id="KW-0418">Kinase</keyword>
<evidence type="ECO:0000256" key="15">
    <source>
        <dbReference type="SAM" id="MobiDB-lite"/>
    </source>
</evidence>
<comment type="cofactor">
    <cofactor evidence="1">
        <name>Mg(2+)</name>
        <dbReference type="ChEBI" id="CHEBI:18420"/>
    </cofactor>
</comment>
<comment type="catalytic activity">
    <reaction evidence="13">
        <text>L-seryl-[protein] + ATP = O-phospho-L-seryl-[protein] + ADP + H(+)</text>
        <dbReference type="Rhea" id="RHEA:17989"/>
        <dbReference type="Rhea" id="RHEA-COMP:9863"/>
        <dbReference type="Rhea" id="RHEA-COMP:11604"/>
        <dbReference type="ChEBI" id="CHEBI:15378"/>
        <dbReference type="ChEBI" id="CHEBI:29999"/>
        <dbReference type="ChEBI" id="CHEBI:30616"/>
        <dbReference type="ChEBI" id="CHEBI:83421"/>
        <dbReference type="ChEBI" id="CHEBI:456216"/>
        <dbReference type="EC" id="2.7.11.25"/>
    </reaction>
</comment>
<keyword evidence="5" id="KW-0723">Serine/threonine-protein kinase</keyword>
<dbReference type="Gene3D" id="1.10.510.10">
    <property type="entry name" value="Transferase(Phosphotransferase) domain 1"/>
    <property type="match status" value="1"/>
</dbReference>
<feature type="region of interest" description="Disordered" evidence="15">
    <location>
        <begin position="286"/>
        <end position="327"/>
    </location>
</feature>
<dbReference type="GO" id="GO:0005524">
    <property type="term" value="F:ATP binding"/>
    <property type="evidence" value="ECO:0007669"/>
    <property type="project" value="UniProtKB-UniRule"/>
</dbReference>
<comment type="catalytic activity">
    <reaction evidence="12">
        <text>L-threonyl-[protein] + ATP = O-phospho-L-threonyl-[protein] + ADP + H(+)</text>
        <dbReference type="Rhea" id="RHEA:46608"/>
        <dbReference type="Rhea" id="RHEA-COMP:11060"/>
        <dbReference type="Rhea" id="RHEA-COMP:11605"/>
        <dbReference type="ChEBI" id="CHEBI:15378"/>
        <dbReference type="ChEBI" id="CHEBI:30013"/>
        <dbReference type="ChEBI" id="CHEBI:30616"/>
        <dbReference type="ChEBI" id="CHEBI:61977"/>
        <dbReference type="ChEBI" id="CHEBI:456216"/>
        <dbReference type="EC" id="2.7.11.25"/>
    </reaction>
</comment>
<dbReference type="SUPFAM" id="SSF56112">
    <property type="entry name" value="Protein kinase-like (PK-like)"/>
    <property type="match status" value="1"/>
</dbReference>
<dbReference type="EMBL" id="KU522004">
    <property type="protein sequence ID" value="ANR02615.1"/>
    <property type="molecule type" value="mRNA"/>
</dbReference>
<dbReference type="InterPro" id="IPR008271">
    <property type="entry name" value="Ser/Thr_kinase_AS"/>
</dbReference>
<dbReference type="InterPro" id="IPR000719">
    <property type="entry name" value="Prot_kinase_dom"/>
</dbReference>
<dbReference type="GO" id="GO:0019899">
    <property type="term" value="F:enzyme binding"/>
    <property type="evidence" value="ECO:0007669"/>
    <property type="project" value="UniProtKB-ARBA"/>
</dbReference>
<feature type="binding site" evidence="14">
    <location>
        <position position="49"/>
    </location>
    <ligand>
        <name>ATP</name>
        <dbReference type="ChEBI" id="CHEBI:30616"/>
    </ligand>
</feature>
<keyword evidence="11" id="KW-0460">Magnesium</keyword>
<feature type="compositionally biased region" description="Gly residues" evidence="15">
    <location>
        <begin position="599"/>
        <end position="619"/>
    </location>
</feature>
<comment type="similarity">
    <text evidence="2">Belongs to the protein kinase superfamily. STE Ser/Thr protein kinase family. MAP kinase kinase kinase subfamily.</text>
</comment>
<feature type="compositionally biased region" description="Polar residues" evidence="15">
    <location>
        <begin position="288"/>
        <end position="307"/>
    </location>
</feature>
<evidence type="ECO:0000256" key="5">
    <source>
        <dbReference type="ARBA" id="ARBA00022527"/>
    </source>
</evidence>
<dbReference type="SMART" id="SM00220">
    <property type="entry name" value="S_TKc"/>
    <property type="match status" value="1"/>
</dbReference>
<gene>
    <name evidence="17" type="primary">TAK1</name>
</gene>
<dbReference type="PROSITE" id="PS00107">
    <property type="entry name" value="PROTEIN_KINASE_ATP"/>
    <property type="match status" value="1"/>
</dbReference>
<proteinExistence type="evidence at transcript level"/>
<evidence type="ECO:0000256" key="1">
    <source>
        <dbReference type="ARBA" id="ARBA00001946"/>
    </source>
</evidence>
<evidence type="ECO:0000256" key="8">
    <source>
        <dbReference type="ARBA" id="ARBA00022741"/>
    </source>
</evidence>
<evidence type="ECO:0000313" key="17">
    <source>
        <dbReference type="EMBL" id="ANR02615.1"/>
    </source>
</evidence>
<dbReference type="InterPro" id="IPR017441">
    <property type="entry name" value="Protein_kinase_ATP_BS"/>
</dbReference>
<dbReference type="PRINTS" id="PR00109">
    <property type="entry name" value="TYRKINASE"/>
</dbReference>
<dbReference type="InterPro" id="IPR011009">
    <property type="entry name" value="Kinase-like_dom_sf"/>
</dbReference>
<keyword evidence="10 14" id="KW-0067">ATP-binding</keyword>
<dbReference type="PROSITE" id="PS00108">
    <property type="entry name" value="PROTEIN_KINASE_ST"/>
    <property type="match status" value="1"/>
</dbReference>
<protein>
    <recommendedName>
        <fullName evidence="4">Mitogen-activated protein kinase kinase kinase 7</fullName>
        <ecNumber evidence="3">2.7.11.25</ecNumber>
    </recommendedName>
</protein>
<accession>A0A1B1HY33</accession>
<dbReference type="EC" id="2.7.11.25" evidence="3"/>
<dbReference type="AlphaFoldDB" id="A0A1B1HY33"/>
<dbReference type="GO" id="GO:0043123">
    <property type="term" value="P:positive regulation of canonical NF-kappaB signal transduction"/>
    <property type="evidence" value="ECO:0007669"/>
    <property type="project" value="TreeGrafter"/>
</dbReference>
<dbReference type="PANTHER" id="PTHR46716:SF1">
    <property type="entry name" value="MITOGEN-ACTIVATED PROTEIN KINASE KINASE KINASE 7"/>
    <property type="match status" value="1"/>
</dbReference>
<dbReference type="PANTHER" id="PTHR46716">
    <property type="entry name" value="MITOGEN-ACTIVATED PROTEIN KINASE KINASE KINASE 7"/>
    <property type="match status" value="1"/>
</dbReference>
<evidence type="ECO:0000256" key="10">
    <source>
        <dbReference type="ARBA" id="ARBA00022840"/>
    </source>
</evidence>
<dbReference type="GO" id="GO:0009893">
    <property type="term" value="P:positive regulation of metabolic process"/>
    <property type="evidence" value="ECO:0007669"/>
    <property type="project" value="UniProtKB-ARBA"/>
</dbReference>
<dbReference type="InterPro" id="IPR001245">
    <property type="entry name" value="Ser-Thr/Tyr_kinase_cat_dom"/>
</dbReference>